<organism evidence="13 14">
    <name type="scientific">Fukomys damarensis</name>
    <name type="common">Damaraland mole rat</name>
    <name type="synonym">Cryptomys damarensis</name>
    <dbReference type="NCBI Taxonomy" id="885580"/>
    <lineage>
        <taxon>Eukaryota</taxon>
        <taxon>Metazoa</taxon>
        <taxon>Chordata</taxon>
        <taxon>Craniata</taxon>
        <taxon>Vertebrata</taxon>
        <taxon>Euteleostomi</taxon>
        <taxon>Mammalia</taxon>
        <taxon>Eutheria</taxon>
        <taxon>Euarchontoglires</taxon>
        <taxon>Glires</taxon>
        <taxon>Rodentia</taxon>
        <taxon>Hystricomorpha</taxon>
        <taxon>Bathyergidae</taxon>
        <taxon>Fukomys</taxon>
    </lineage>
</organism>
<feature type="active site" description="Nucleophile" evidence="11">
    <location>
        <position position="280"/>
    </location>
</feature>
<dbReference type="PANTHER" id="PTHR10462">
    <property type="entry name" value="GLYCOSYLTRANSFERASE-RELATED"/>
    <property type="match status" value="1"/>
</dbReference>
<dbReference type="eggNOG" id="ENOG502RU0J">
    <property type="taxonomic scope" value="Eukaryota"/>
</dbReference>
<keyword evidence="14" id="KW-1185">Reference proteome</keyword>
<evidence type="ECO:0000313" key="13">
    <source>
        <dbReference type="EMBL" id="KFO21502.1"/>
    </source>
</evidence>
<feature type="binding site" evidence="12">
    <location>
        <position position="212"/>
    </location>
    <ligand>
        <name>an alpha-L-fucosyl-(1-&gt;2)-beta-D-galactosyl derivative</name>
        <dbReference type="ChEBI" id="CHEBI:140327"/>
    </ligand>
</feature>
<evidence type="ECO:0000256" key="6">
    <source>
        <dbReference type="ARBA" id="ARBA00022692"/>
    </source>
</evidence>
<dbReference type="SUPFAM" id="SSF53448">
    <property type="entry name" value="Nucleotide-diphospho-sugar transferases"/>
    <property type="match status" value="1"/>
</dbReference>
<evidence type="ECO:0000256" key="2">
    <source>
        <dbReference type="ARBA" id="ARBA00004606"/>
    </source>
</evidence>
<dbReference type="Proteomes" id="UP000028990">
    <property type="component" value="Unassembled WGS sequence"/>
</dbReference>
<dbReference type="PANTHER" id="PTHR10462:SF27">
    <property type="entry name" value="GLYCOSYLTRANSFERASE 6 DOMAIN-CONTAINING PROTEIN 1-RELATED"/>
    <property type="match status" value="1"/>
</dbReference>
<keyword evidence="8" id="KW-1133">Transmembrane helix</keyword>
<evidence type="ECO:0000256" key="4">
    <source>
        <dbReference type="ARBA" id="ARBA00022676"/>
    </source>
</evidence>
<dbReference type="InterPro" id="IPR005076">
    <property type="entry name" value="Glyco_trans_6"/>
</dbReference>
<proteinExistence type="inferred from homology"/>
<dbReference type="GO" id="GO:0016020">
    <property type="term" value="C:membrane"/>
    <property type="evidence" value="ECO:0007669"/>
    <property type="project" value="UniProtKB-SubCell"/>
</dbReference>
<reference evidence="13 14" key="1">
    <citation type="submission" date="2013-11" db="EMBL/GenBank/DDBJ databases">
        <title>The Damaraland mole rat (Fukomys damarensis) genome and evolution of African mole rats.</title>
        <authorList>
            <person name="Gladyshev V.N."/>
            <person name="Fang X."/>
        </authorList>
    </citation>
    <scope>NUCLEOTIDE SEQUENCE [LARGE SCALE GENOMIC DNA]</scope>
    <source>
        <tissue evidence="13">Liver</tissue>
    </source>
</reference>
<feature type="binding site" evidence="12">
    <location>
        <position position="303"/>
    </location>
    <ligand>
        <name>an alpha-L-fucosyl-(1-&gt;2)-beta-D-galactosyl derivative</name>
        <dbReference type="ChEBI" id="CHEBI:140327"/>
    </ligand>
</feature>
<keyword evidence="7" id="KW-0735">Signal-anchor</keyword>
<evidence type="ECO:0000256" key="8">
    <source>
        <dbReference type="ARBA" id="ARBA00022989"/>
    </source>
</evidence>
<comment type="cofactor">
    <cofactor evidence="1">
        <name>Mn(2+)</name>
        <dbReference type="ChEBI" id="CHEBI:29035"/>
    </cofactor>
</comment>
<evidence type="ECO:0000256" key="12">
    <source>
        <dbReference type="PIRSR" id="PIRSR605076-2"/>
    </source>
</evidence>
<gene>
    <name evidence="13" type="ORF">H920_17143</name>
</gene>
<keyword evidence="4" id="KW-0328">Glycosyltransferase</keyword>
<comment type="subcellular location">
    <subcellularLocation>
        <location evidence="2">Membrane</location>
        <topology evidence="2">Single-pass type II membrane protein</topology>
    </subcellularLocation>
</comment>
<feature type="binding site" evidence="12">
    <location>
        <position position="280"/>
    </location>
    <ligand>
        <name>an alpha-L-fucosyl-(1-&gt;2)-beta-D-galactosyl derivative</name>
        <dbReference type="ChEBI" id="CHEBI:140327"/>
    </ligand>
</feature>
<evidence type="ECO:0000256" key="7">
    <source>
        <dbReference type="ARBA" id="ARBA00022968"/>
    </source>
</evidence>
<evidence type="ECO:0000256" key="11">
    <source>
        <dbReference type="PIRSR" id="PIRSR605076-1"/>
    </source>
</evidence>
<sequence length="324" mass="36278">MAPKETQKEGEGAVKGIEGGSAAALDKSHLGGGDECADSGCLSVALGSEAVAGQGQQRRPDILTVTSWLAPVLWEGTFSRQALQRHYRGRNLTVGLVVFAPTRSADGHLERFLRSAITHFMPGQRVVFYLILDSFVDPPDMQPSPLQSFQILMVGERWWWPDLDLMGLQVLREHLLGHITDEVDFLFSTASNLVFQGDFGLETLGTSVAQLHAWWYFQNNQSFPYERRPSSAAYIPFGQGDFYYGSAIVGGLPRQVLALVQECLQGMRQDLESRLNSTYEKHLNKYFFLHRPSKLLSPEYGWDAKFNLPPQVLYVKVAQDPRVV</sequence>
<evidence type="ECO:0000256" key="5">
    <source>
        <dbReference type="ARBA" id="ARBA00022679"/>
    </source>
</evidence>
<dbReference type="EMBL" id="KN124375">
    <property type="protein sequence ID" value="KFO21502.1"/>
    <property type="molecule type" value="Genomic_DNA"/>
</dbReference>
<keyword evidence="5 13" id="KW-0808">Transferase</keyword>
<dbReference type="Gene3D" id="3.90.550.10">
    <property type="entry name" value="Spore Coat Polysaccharide Biosynthesis Protein SpsA, Chain A"/>
    <property type="match status" value="1"/>
</dbReference>
<dbReference type="GO" id="GO:0005975">
    <property type="term" value="P:carbohydrate metabolic process"/>
    <property type="evidence" value="ECO:0007669"/>
    <property type="project" value="InterPro"/>
</dbReference>
<dbReference type="GO" id="GO:0031982">
    <property type="term" value="C:vesicle"/>
    <property type="evidence" value="ECO:0007669"/>
    <property type="project" value="TreeGrafter"/>
</dbReference>
<dbReference type="Pfam" id="PF03414">
    <property type="entry name" value="Glyco_transf_6"/>
    <property type="match status" value="1"/>
</dbReference>
<evidence type="ECO:0000256" key="1">
    <source>
        <dbReference type="ARBA" id="ARBA00001936"/>
    </source>
</evidence>
<evidence type="ECO:0000256" key="10">
    <source>
        <dbReference type="ARBA" id="ARBA00023180"/>
    </source>
</evidence>
<dbReference type="InterPro" id="IPR029044">
    <property type="entry name" value="Nucleotide-diphossugar_trans"/>
</dbReference>
<dbReference type="GO" id="GO:0016758">
    <property type="term" value="F:hexosyltransferase activity"/>
    <property type="evidence" value="ECO:0007669"/>
    <property type="project" value="InterPro"/>
</dbReference>
<dbReference type="FunFam" id="3.90.550.10:FF:000022">
    <property type="entry name" value="Histo-blood group ABO system transferase"/>
    <property type="match status" value="1"/>
</dbReference>
<evidence type="ECO:0000256" key="3">
    <source>
        <dbReference type="ARBA" id="ARBA00010413"/>
    </source>
</evidence>
<dbReference type="AlphaFoldDB" id="A0A091CT06"/>
<evidence type="ECO:0000256" key="9">
    <source>
        <dbReference type="ARBA" id="ARBA00023136"/>
    </source>
</evidence>
<dbReference type="GO" id="GO:0005794">
    <property type="term" value="C:Golgi apparatus"/>
    <property type="evidence" value="ECO:0007669"/>
    <property type="project" value="TreeGrafter"/>
</dbReference>
<keyword evidence="10" id="KW-0325">Glycoprotein</keyword>
<accession>A0A091CT06</accession>
<evidence type="ECO:0000313" key="14">
    <source>
        <dbReference type="Proteomes" id="UP000028990"/>
    </source>
</evidence>
<name>A0A091CT06_FUKDA</name>
<keyword evidence="6" id="KW-0812">Transmembrane</keyword>
<comment type="similarity">
    <text evidence="3">Belongs to the glycosyltransferase 6 family.</text>
</comment>
<keyword evidence="9" id="KW-0472">Membrane</keyword>
<protein>
    <submittedName>
        <fullName evidence="13">Glycosyltransferase 6 domain-containing protein 1</fullName>
    </submittedName>
</protein>